<comment type="subcellular location">
    <subcellularLocation>
        <location evidence="1">Cytoplasm</location>
    </subcellularLocation>
</comment>
<dbReference type="GO" id="GO:0005832">
    <property type="term" value="C:chaperonin-containing T-complex"/>
    <property type="evidence" value="ECO:0007669"/>
    <property type="project" value="UniProtKB-ARBA"/>
</dbReference>
<evidence type="ECO:0000256" key="8">
    <source>
        <dbReference type="RuleBase" id="RU004187"/>
    </source>
</evidence>
<dbReference type="NCBIfam" id="NF041083">
    <property type="entry name" value="thermosome_beta"/>
    <property type="match status" value="1"/>
</dbReference>
<evidence type="ECO:0000256" key="2">
    <source>
        <dbReference type="ARBA" id="ARBA00008020"/>
    </source>
</evidence>
<evidence type="ECO:0000313" key="11">
    <source>
        <dbReference type="Proteomes" id="UP000054776"/>
    </source>
</evidence>
<dbReference type="InterPro" id="IPR002194">
    <property type="entry name" value="Chaperonin_TCP-1_CS"/>
</dbReference>
<dbReference type="InterPro" id="IPR002423">
    <property type="entry name" value="Cpn60/GroEL/TCP-1"/>
</dbReference>
<accession>A0A0V1B5W0</accession>
<dbReference type="GO" id="GO:0051082">
    <property type="term" value="F:unfolded protein binding"/>
    <property type="evidence" value="ECO:0007669"/>
    <property type="project" value="InterPro"/>
</dbReference>
<evidence type="ECO:0000256" key="7">
    <source>
        <dbReference type="ARBA" id="ARBA00023186"/>
    </source>
</evidence>
<evidence type="ECO:0000256" key="3">
    <source>
        <dbReference type="ARBA" id="ARBA00017187"/>
    </source>
</evidence>
<dbReference type="NCBIfam" id="TIGR02344">
    <property type="entry name" value="chap_CCT_gamma"/>
    <property type="match status" value="1"/>
</dbReference>
<dbReference type="Proteomes" id="UP000054776">
    <property type="component" value="Unassembled WGS sequence"/>
</dbReference>
<dbReference type="GO" id="GO:0140662">
    <property type="term" value="F:ATP-dependent protein folding chaperone"/>
    <property type="evidence" value="ECO:0007669"/>
    <property type="project" value="InterPro"/>
</dbReference>
<evidence type="ECO:0000313" key="10">
    <source>
        <dbReference type="EMBL" id="KRY32437.1"/>
    </source>
</evidence>
<dbReference type="InterPro" id="IPR012719">
    <property type="entry name" value="Chap_CCT_gamma"/>
</dbReference>
<name>A0A0V1B5W0_TRISP</name>
<keyword evidence="6 8" id="KW-0067">ATP-binding</keyword>
<evidence type="ECO:0000256" key="6">
    <source>
        <dbReference type="ARBA" id="ARBA00022840"/>
    </source>
</evidence>
<dbReference type="PRINTS" id="PR00304">
    <property type="entry name" value="TCOMPLEXTCP1"/>
</dbReference>
<dbReference type="FunCoup" id="A0A0V1B5W0">
    <property type="interactions" value="1719"/>
</dbReference>
<dbReference type="InterPro" id="IPR027413">
    <property type="entry name" value="GROEL-like_equatorial_sf"/>
</dbReference>
<protein>
    <recommendedName>
        <fullName evidence="3 9">T-complex protein 1 subunit gamma</fullName>
    </recommendedName>
</protein>
<gene>
    <name evidence="10" type="primary">Cct3</name>
    <name evidence="10" type="ORF">T01_45</name>
</gene>
<dbReference type="PROSITE" id="PS00750">
    <property type="entry name" value="TCP1_1"/>
    <property type="match status" value="1"/>
</dbReference>
<dbReference type="PROSITE" id="PS00995">
    <property type="entry name" value="TCP1_3"/>
    <property type="match status" value="1"/>
</dbReference>
<dbReference type="InterPro" id="IPR053374">
    <property type="entry name" value="TCP-1_chaperonin"/>
</dbReference>
<dbReference type="GO" id="GO:0016887">
    <property type="term" value="F:ATP hydrolysis activity"/>
    <property type="evidence" value="ECO:0007669"/>
    <property type="project" value="InterPro"/>
</dbReference>
<dbReference type="Gene3D" id="3.50.7.10">
    <property type="entry name" value="GroEL"/>
    <property type="match status" value="1"/>
</dbReference>
<keyword evidence="5 8" id="KW-0547">Nucleotide-binding</keyword>
<keyword evidence="7 8" id="KW-0143">Chaperone</keyword>
<dbReference type="EMBL" id="JYDH01000098">
    <property type="protein sequence ID" value="KRY32437.1"/>
    <property type="molecule type" value="Genomic_DNA"/>
</dbReference>
<dbReference type="SUPFAM" id="SSF52029">
    <property type="entry name" value="GroEL apical domain-like"/>
    <property type="match status" value="1"/>
</dbReference>
<dbReference type="Gene3D" id="1.10.560.10">
    <property type="entry name" value="GroEL-like equatorial domain"/>
    <property type="match status" value="1"/>
</dbReference>
<dbReference type="InParanoid" id="A0A0V1B5W0"/>
<comment type="caution">
    <text evidence="10">The sequence shown here is derived from an EMBL/GenBank/DDBJ whole genome shotgun (WGS) entry which is preliminary data.</text>
</comment>
<evidence type="ECO:0000256" key="1">
    <source>
        <dbReference type="ARBA" id="ARBA00004496"/>
    </source>
</evidence>
<evidence type="ECO:0000256" key="9">
    <source>
        <dbReference type="RuleBase" id="RU004191"/>
    </source>
</evidence>
<proteinExistence type="inferred from homology"/>
<dbReference type="Gene3D" id="3.30.260.10">
    <property type="entry name" value="TCP-1-like chaperonin intermediate domain"/>
    <property type="match status" value="1"/>
</dbReference>
<dbReference type="SUPFAM" id="SSF54849">
    <property type="entry name" value="GroEL-intermediate domain like"/>
    <property type="match status" value="1"/>
</dbReference>
<keyword evidence="4" id="KW-0963">Cytoplasm</keyword>
<dbReference type="STRING" id="6334.A0A0V1B5W0"/>
<dbReference type="InterPro" id="IPR027409">
    <property type="entry name" value="GroEL-like_apical_dom_sf"/>
</dbReference>
<dbReference type="OrthoDB" id="275057at2759"/>
<dbReference type="eggNOG" id="KOG0364">
    <property type="taxonomic scope" value="Eukaryota"/>
</dbReference>
<comment type="similarity">
    <text evidence="2 8">Belongs to the TCP-1 chaperonin family.</text>
</comment>
<dbReference type="AlphaFoldDB" id="A0A0V1B5W0"/>
<evidence type="ECO:0000256" key="4">
    <source>
        <dbReference type="ARBA" id="ARBA00022490"/>
    </source>
</evidence>
<keyword evidence="11" id="KW-1185">Reference proteome</keyword>
<reference evidence="10 11" key="1">
    <citation type="submission" date="2015-01" db="EMBL/GenBank/DDBJ databases">
        <title>Evolution of Trichinella species and genotypes.</title>
        <authorList>
            <person name="Korhonen P.K."/>
            <person name="Edoardo P."/>
            <person name="Giuseppe L.R."/>
            <person name="Gasser R.B."/>
        </authorList>
    </citation>
    <scope>NUCLEOTIDE SEQUENCE [LARGE SCALE GENOMIC DNA]</scope>
    <source>
        <strain evidence="10">ISS3</strain>
    </source>
</reference>
<dbReference type="InterPro" id="IPR017998">
    <property type="entry name" value="Chaperone_TCP-1"/>
</dbReference>
<dbReference type="Pfam" id="PF00118">
    <property type="entry name" value="Cpn60_TCP1"/>
    <property type="match status" value="1"/>
</dbReference>
<dbReference type="GO" id="GO:0005524">
    <property type="term" value="F:ATP binding"/>
    <property type="evidence" value="ECO:0007669"/>
    <property type="project" value="UniProtKB-KW"/>
</dbReference>
<sequence>MTAKVLKSFLSVLTKQPINELQYNYREENIQNGGVLDVQQAMATEMESDAQIPILILGEDVKRESGDNVRLNNINSAAAIADVIRTCLGPRAMLKMVIDGMGGIAITSDGNAVLRELQVQDAAAKAMIEVSRTQDQETGDGTTSVIILAAEFMRAVKPFLEQGFHPIKIITTLQSILDDIIVALKDQLSQEIDVNNEGEVLRIVQSCLGTKLMEKYIPMATKMAIEATKIVMETSGGNRKEIDIKRFVRIEKIPGGSLSDSELLKGVVLNKDVLHPKMRRYIKNPRIILLDGALELKKAESKMSMNAINVEEILHLEEVALREMCDAIIALKPDLVFTEKGCSDLVLEYLMRSNISVIRRIKKTDNDRLSRVCGAQIVSEVFDLNESDVGTKATLFEVELIGHEYFAKVVNHNDPHACTLILRGANKDLLKEIERNFNDALNVVRNVYLNPGAVPGGGAVEMCLGHILKKKAFDKKGVAQFIYNAIADAFEVIPLTLLSNCDSNPIREITSLRVKYAQEISTWGVNGINGSLVDMHTYNVWDPLLVKQQIYKSAIETTMMILRIDDIVSGVKSKRDNSAGQVP</sequence>
<dbReference type="PANTHER" id="PTHR11353">
    <property type="entry name" value="CHAPERONIN"/>
    <property type="match status" value="1"/>
</dbReference>
<evidence type="ECO:0000256" key="5">
    <source>
        <dbReference type="ARBA" id="ARBA00022741"/>
    </source>
</evidence>
<organism evidence="10 11">
    <name type="scientific">Trichinella spiralis</name>
    <name type="common">Trichina worm</name>
    <dbReference type="NCBI Taxonomy" id="6334"/>
    <lineage>
        <taxon>Eukaryota</taxon>
        <taxon>Metazoa</taxon>
        <taxon>Ecdysozoa</taxon>
        <taxon>Nematoda</taxon>
        <taxon>Enoplea</taxon>
        <taxon>Dorylaimia</taxon>
        <taxon>Trichinellida</taxon>
        <taxon>Trichinellidae</taxon>
        <taxon>Trichinella</taxon>
    </lineage>
</organism>
<dbReference type="InterPro" id="IPR027410">
    <property type="entry name" value="TCP-1-like_intermed_sf"/>
</dbReference>
<dbReference type="SUPFAM" id="SSF48592">
    <property type="entry name" value="GroEL equatorial domain-like"/>
    <property type="match status" value="1"/>
</dbReference>